<dbReference type="InterPro" id="IPR045865">
    <property type="entry name" value="ACT-like_dom_sf"/>
</dbReference>
<organism evidence="1 2">
    <name type="scientific">Fluviispira multicolorata</name>
    <dbReference type="NCBI Taxonomy" id="2654512"/>
    <lineage>
        <taxon>Bacteria</taxon>
        <taxon>Pseudomonadati</taxon>
        <taxon>Bdellovibrionota</taxon>
        <taxon>Oligoflexia</taxon>
        <taxon>Silvanigrellales</taxon>
        <taxon>Silvanigrellaceae</taxon>
        <taxon>Fluviispira</taxon>
    </lineage>
</organism>
<name>A0A833JFR3_9BACT</name>
<accession>A0A833JFR3</accession>
<evidence type="ECO:0000313" key="2">
    <source>
        <dbReference type="Proteomes" id="UP000442694"/>
    </source>
</evidence>
<dbReference type="RefSeq" id="WP_152211912.1">
    <property type="nucleotide sequence ID" value="NZ_WFLN01000005.1"/>
</dbReference>
<dbReference type="EMBL" id="WFLN01000005">
    <property type="protein sequence ID" value="KAB8031736.1"/>
    <property type="molecule type" value="Genomic_DNA"/>
</dbReference>
<dbReference type="Proteomes" id="UP000442694">
    <property type="component" value="Unassembled WGS sequence"/>
</dbReference>
<comment type="caution">
    <text evidence="1">The sequence shown here is derived from an EMBL/GenBank/DDBJ whole genome shotgun (WGS) entry which is preliminary data.</text>
</comment>
<evidence type="ECO:0008006" key="3">
    <source>
        <dbReference type="Google" id="ProtNLM"/>
    </source>
</evidence>
<dbReference type="Gene3D" id="3.30.70.260">
    <property type="match status" value="1"/>
</dbReference>
<evidence type="ECO:0000313" key="1">
    <source>
        <dbReference type="EMBL" id="KAB8031736.1"/>
    </source>
</evidence>
<proteinExistence type="predicted"/>
<keyword evidence="2" id="KW-1185">Reference proteome</keyword>
<dbReference type="SUPFAM" id="SSF55021">
    <property type="entry name" value="ACT-like"/>
    <property type="match status" value="1"/>
</dbReference>
<protein>
    <recommendedName>
        <fullName evidence="3">Acetolactate synthase-1/3 small subunit</fullName>
    </recommendedName>
</protein>
<dbReference type="AlphaFoldDB" id="A0A833JFR3"/>
<sequence length="95" mass="11255">MNSTYVISIIAENTLDIFQRLSVVFSRNRLFINQFNFEASKQNLNSHFYIEISTDEIKMERVVKQLKKIIELSDIKAVHKNHFNTNNKDVYLCQN</sequence>
<reference evidence="1 2" key="1">
    <citation type="submission" date="2019-10" db="EMBL/GenBank/DDBJ databases">
        <title>New genus of Silvanigrellaceae.</title>
        <authorList>
            <person name="Pitt A."/>
            <person name="Hahn M.W."/>
        </authorList>
    </citation>
    <scope>NUCLEOTIDE SEQUENCE [LARGE SCALE GENOMIC DNA]</scope>
    <source>
        <strain evidence="1 2">33A1-SZDP</strain>
    </source>
</reference>
<gene>
    <name evidence="1" type="ORF">GCL57_03610</name>
</gene>